<organism evidence="1 2">
    <name type="scientific">Lysobacter stagni</name>
    <dbReference type="NCBI Taxonomy" id="3045172"/>
    <lineage>
        <taxon>Bacteria</taxon>
        <taxon>Pseudomonadati</taxon>
        <taxon>Pseudomonadota</taxon>
        <taxon>Gammaproteobacteria</taxon>
        <taxon>Lysobacterales</taxon>
        <taxon>Lysobacteraceae</taxon>
        <taxon>Lysobacter</taxon>
    </lineage>
</organism>
<dbReference type="RefSeq" id="WP_283213234.1">
    <property type="nucleotide sequence ID" value="NZ_JASGBI010000001.1"/>
</dbReference>
<accession>A0ABT6XJC9</accession>
<dbReference type="Proteomes" id="UP001321580">
    <property type="component" value="Unassembled WGS sequence"/>
</dbReference>
<gene>
    <name evidence="1" type="ORF">QLQ15_13240</name>
</gene>
<dbReference type="EMBL" id="JASGBI010000001">
    <property type="protein sequence ID" value="MDI9239870.1"/>
    <property type="molecule type" value="Genomic_DNA"/>
</dbReference>
<reference evidence="1 2" key="1">
    <citation type="submission" date="2023-05" db="EMBL/GenBank/DDBJ databases">
        <title>Lysobacter sp. strain LF1 Genome sequencing and assembly.</title>
        <authorList>
            <person name="Jung Y."/>
        </authorList>
    </citation>
    <scope>NUCLEOTIDE SEQUENCE [LARGE SCALE GENOMIC DNA]</scope>
    <source>
        <strain evidence="1 2">LF1</strain>
    </source>
</reference>
<comment type="caution">
    <text evidence="1">The sequence shown here is derived from an EMBL/GenBank/DDBJ whole genome shotgun (WGS) entry which is preliminary data.</text>
</comment>
<keyword evidence="2" id="KW-1185">Reference proteome</keyword>
<evidence type="ECO:0000313" key="1">
    <source>
        <dbReference type="EMBL" id="MDI9239870.1"/>
    </source>
</evidence>
<proteinExistence type="predicted"/>
<protein>
    <submittedName>
        <fullName evidence="1">Uncharacterized protein</fullName>
    </submittedName>
</protein>
<name>A0ABT6XJC9_9GAMM</name>
<sequence length="293" mass="32235">MVISSDYAHDSIAQLSIAAGYIKANMNNDERTIALVFSAIGIEKLLKFVIAEVNPSFVLKSQDFESTVLACHRDQVAAERIGDIESKAKTDVLTMRAAVQRASFFSAAARKHSQVIHALADARDIAVHRPTRELDVAKVDVLLTRDIYRVVEDVSCSTTLSIDQLLGGHRGRLSNLSRQIAERDNVQAKVKALLAESLELWAGRQTRGGVVEGAEAVTQKCLSMMDNAVSCVCPACGNKAIAYVEPDWDFDADDQVVYATGVSVREIKCFYCSLMLDEYDELQYVRADELIKG</sequence>
<evidence type="ECO:0000313" key="2">
    <source>
        <dbReference type="Proteomes" id="UP001321580"/>
    </source>
</evidence>